<organism evidence="1 2">
    <name type="scientific">Candidatus Brocadia sinica JPN1</name>
    <dbReference type="NCBI Taxonomy" id="1197129"/>
    <lineage>
        <taxon>Bacteria</taxon>
        <taxon>Pseudomonadati</taxon>
        <taxon>Planctomycetota</taxon>
        <taxon>Candidatus Brocadiia</taxon>
        <taxon>Candidatus Brocadiales</taxon>
        <taxon>Candidatus Brocadiaceae</taxon>
        <taxon>Candidatus Brocadia</taxon>
    </lineage>
</organism>
<gene>
    <name evidence="1" type="ORF">BROSI_A0847</name>
</gene>
<evidence type="ECO:0000313" key="1">
    <source>
        <dbReference type="EMBL" id="GAN32335.1"/>
    </source>
</evidence>
<accession>A0ABQ0JUF0</accession>
<name>A0ABQ0JUF0_9BACT</name>
<sequence length="84" mass="9310">MKPIFTYKLPEELVFENPGGDERHFPDEAVLLALANLARLGLITGTMVLDGSVIYDKILPTRLGYNFILACTATRKGDPTRSRS</sequence>
<dbReference type="RefSeq" id="WP_052562468.1">
    <property type="nucleotide sequence ID" value="NZ_BAFN01000001.1"/>
</dbReference>
<keyword evidence="2" id="KW-1185">Reference proteome</keyword>
<reference evidence="2" key="1">
    <citation type="journal article" date="2015" name="Genome Announc.">
        <title>Draft Genome Sequence of an Anaerobic Ammonium-Oxidizing Bacterium, "Candidatus Brocadia sinica".</title>
        <authorList>
            <person name="Oshiki M."/>
            <person name="Shinyako-Hata K."/>
            <person name="Satoh H."/>
            <person name="Okabe S."/>
        </authorList>
    </citation>
    <scope>NUCLEOTIDE SEQUENCE [LARGE SCALE GENOMIC DNA]</scope>
    <source>
        <strain evidence="2">JPN1</strain>
    </source>
</reference>
<protein>
    <submittedName>
        <fullName evidence="1">Integral membrane protein</fullName>
    </submittedName>
</protein>
<dbReference type="Proteomes" id="UP000032309">
    <property type="component" value="Unassembled WGS sequence"/>
</dbReference>
<evidence type="ECO:0000313" key="2">
    <source>
        <dbReference type="Proteomes" id="UP000032309"/>
    </source>
</evidence>
<proteinExistence type="predicted"/>
<comment type="caution">
    <text evidence="1">The sequence shown here is derived from an EMBL/GenBank/DDBJ whole genome shotgun (WGS) entry which is preliminary data.</text>
</comment>
<dbReference type="EMBL" id="BAFN01000001">
    <property type="protein sequence ID" value="GAN32335.1"/>
    <property type="molecule type" value="Genomic_DNA"/>
</dbReference>